<dbReference type="RefSeq" id="WP_003800305.1">
    <property type="nucleotide sequence ID" value="NZ_BAEG01000037.1"/>
</dbReference>
<accession>H0QK06</accession>
<comment type="caution">
    <text evidence="1">The sequence shown here is derived from an EMBL/GenBank/DDBJ whole genome shotgun (WGS) entry which is preliminary data.</text>
</comment>
<gene>
    <name evidence="1" type="ORF">ARGLB_037_00970</name>
</gene>
<protein>
    <submittedName>
        <fullName evidence="1">Uncharacterized protein</fullName>
    </submittedName>
</protein>
<evidence type="ECO:0000313" key="1">
    <source>
        <dbReference type="EMBL" id="GAB13246.1"/>
    </source>
</evidence>
<dbReference type="Proteomes" id="UP000003828">
    <property type="component" value="Unassembled WGS sequence"/>
</dbReference>
<name>H0QK06_ARTG1</name>
<dbReference type="EMBL" id="BAEG01000037">
    <property type="protein sequence ID" value="GAB13246.1"/>
    <property type="molecule type" value="Genomic_DNA"/>
</dbReference>
<proteinExistence type="predicted"/>
<evidence type="ECO:0000313" key="2">
    <source>
        <dbReference type="Proteomes" id="UP000003828"/>
    </source>
</evidence>
<keyword evidence="2" id="KW-1185">Reference proteome</keyword>
<organism evidence="1 2">
    <name type="scientific">Arthrobacter globiformis (strain ATCC 8010 / DSM 20124 / JCM 1332 / NBRC 12137 / NCIMB 8907 / NRRL B-2979 / 168)</name>
    <dbReference type="NCBI Taxonomy" id="1077972"/>
    <lineage>
        <taxon>Bacteria</taxon>
        <taxon>Bacillati</taxon>
        <taxon>Actinomycetota</taxon>
        <taxon>Actinomycetes</taxon>
        <taxon>Micrococcales</taxon>
        <taxon>Micrococcaceae</taxon>
        <taxon>Arthrobacter</taxon>
    </lineage>
</organism>
<sequence length="52" mass="5676">MELTTVTREDLDNAAAGLNGRLRKIGWKALAQAFHHCGDAADLHRNSFIGRG</sequence>
<reference evidence="1 2" key="1">
    <citation type="submission" date="2011-12" db="EMBL/GenBank/DDBJ databases">
        <title>Whole genome shotgun sequence of Arthrobacter globiformis NBRC 12137.</title>
        <authorList>
            <person name="Miyazawa S."/>
            <person name="Hosoyama A."/>
            <person name="Tsuchikane K."/>
            <person name="Katsumata H."/>
            <person name="Yamazaki S."/>
            <person name="Fujita N."/>
        </authorList>
    </citation>
    <scope>NUCLEOTIDE SEQUENCE [LARGE SCALE GENOMIC DNA]</scope>
    <source>
        <strain evidence="1 2">NBRC 12137</strain>
    </source>
</reference>
<dbReference type="AlphaFoldDB" id="H0QK06"/>